<evidence type="ECO:0000259" key="18">
    <source>
        <dbReference type="Pfam" id="PF17810"/>
    </source>
</evidence>
<gene>
    <name evidence="20" type="primary">speA</name>
    <name evidence="20" type="ORF">IMCC3135_13140</name>
</gene>
<keyword evidence="8" id="KW-0460">Magnesium</keyword>
<dbReference type="InterPro" id="IPR009006">
    <property type="entry name" value="Ala_racemase/Decarboxylase_C"/>
</dbReference>
<protein>
    <recommendedName>
        <fullName evidence="5 13">Arginine decarboxylase</fullName>
        <ecNumber evidence="5 13">4.1.1.19</ecNumber>
    </recommendedName>
</protein>
<dbReference type="CDD" id="cd06830">
    <property type="entry name" value="PLPDE_III_ADC"/>
    <property type="match status" value="1"/>
</dbReference>
<evidence type="ECO:0000256" key="9">
    <source>
        <dbReference type="ARBA" id="ARBA00022898"/>
    </source>
</evidence>
<dbReference type="PROSITE" id="PS00878">
    <property type="entry name" value="ODR_DC_2_1"/>
    <property type="match status" value="1"/>
</dbReference>
<comment type="cofactor">
    <cofactor evidence="2">
        <name>Mg(2+)</name>
        <dbReference type="ChEBI" id="CHEBI:18420"/>
    </cofactor>
</comment>
<feature type="active site" description="Proton donor" evidence="15">
    <location>
        <position position="528"/>
    </location>
</feature>
<dbReference type="GO" id="GO:0046872">
    <property type="term" value="F:metal ion binding"/>
    <property type="evidence" value="ECO:0007669"/>
    <property type="project" value="UniProtKB-KW"/>
</dbReference>
<evidence type="ECO:0000256" key="16">
    <source>
        <dbReference type="SAM" id="MobiDB-lite"/>
    </source>
</evidence>
<dbReference type="InterPro" id="IPR022644">
    <property type="entry name" value="De-COase2_N"/>
</dbReference>
<evidence type="ECO:0000313" key="21">
    <source>
        <dbReference type="Proteomes" id="UP000250079"/>
    </source>
</evidence>
<dbReference type="OrthoDB" id="9802658at2"/>
<evidence type="ECO:0000256" key="11">
    <source>
        <dbReference type="ARBA" id="ARBA00023115"/>
    </source>
</evidence>
<dbReference type="SUPFAM" id="SSF51419">
    <property type="entry name" value="PLP-binding barrel"/>
    <property type="match status" value="1"/>
</dbReference>
<dbReference type="PRINTS" id="PR01179">
    <property type="entry name" value="ODADCRBXLASE"/>
</dbReference>
<feature type="domain" description="Orn/DAP/Arg decarboxylase 2 N-terminal" evidence="17">
    <location>
        <begin position="100"/>
        <end position="352"/>
    </location>
</feature>
<keyword evidence="6" id="KW-0479">Metal-binding</keyword>
<evidence type="ECO:0000256" key="3">
    <source>
        <dbReference type="ARBA" id="ARBA00002257"/>
    </source>
</evidence>
<keyword evidence="11" id="KW-0620">Polyamine biosynthesis</keyword>
<feature type="domain" description="Arginine decarboxylase C-terminal helical" evidence="19">
    <location>
        <begin position="606"/>
        <end position="659"/>
    </location>
</feature>
<dbReference type="RefSeq" id="WP_088918007.1">
    <property type="nucleotide sequence ID" value="NZ_CP018632.1"/>
</dbReference>
<evidence type="ECO:0000256" key="10">
    <source>
        <dbReference type="ARBA" id="ARBA00023066"/>
    </source>
</evidence>
<dbReference type="Gene3D" id="1.10.287.3440">
    <property type="match status" value="1"/>
</dbReference>
<evidence type="ECO:0000256" key="5">
    <source>
        <dbReference type="ARBA" id="ARBA00012426"/>
    </source>
</evidence>
<evidence type="ECO:0000256" key="14">
    <source>
        <dbReference type="PIRSR" id="PIRSR001336-50"/>
    </source>
</evidence>
<keyword evidence="7" id="KW-0210">Decarboxylase</keyword>
<feature type="modified residue" description="N6-(pyridoxal phosphate)lysine" evidence="14">
    <location>
        <position position="110"/>
    </location>
</feature>
<dbReference type="SUPFAM" id="SSF50621">
    <property type="entry name" value="Alanine racemase C-terminal domain-like"/>
    <property type="match status" value="1"/>
</dbReference>
<keyword evidence="9 14" id="KW-0663">Pyridoxal phosphate</keyword>
<dbReference type="InterPro" id="IPR041128">
    <property type="entry name" value="Arg_decarbox_C"/>
</dbReference>
<proteinExistence type="inferred from homology"/>
<dbReference type="PANTHER" id="PTHR43295">
    <property type="entry name" value="ARGININE DECARBOXYLASE"/>
    <property type="match status" value="1"/>
</dbReference>
<evidence type="ECO:0000256" key="2">
    <source>
        <dbReference type="ARBA" id="ARBA00001946"/>
    </source>
</evidence>
<name>A0A2Z2NMV6_9GAMM</name>
<dbReference type="Proteomes" id="UP000250079">
    <property type="component" value="Chromosome"/>
</dbReference>
<reference evidence="20 21" key="1">
    <citation type="submission" date="2016-12" db="EMBL/GenBank/DDBJ databases">
        <authorList>
            <person name="Song W.-J."/>
            <person name="Kurnit D.M."/>
        </authorList>
    </citation>
    <scope>NUCLEOTIDE SEQUENCE [LARGE SCALE GENOMIC DNA]</scope>
    <source>
        <strain evidence="20 21">IMCC3135</strain>
    </source>
</reference>
<dbReference type="Gene3D" id="3.20.20.10">
    <property type="entry name" value="Alanine racemase"/>
    <property type="match status" value="1"/>
</dbReference>
<dbReference type="InterPro" id="IPR022653">
    <property type="entry name" value="De-COase2_pyr-phos_BS"/>
</dbReference>
<evidence type="ECO:0000256" key="15">
    <source>
        <dbReference type="PIRSR" id="PIRSR600183-50"/>
    </source>
</evidence>
<dbReference type="Gene3D" id="2.40.37.10">
    <property type="entry name" value="Lyase, Ornithine Decarboxylase, Chain A, domain 1"/>
    <property type="match status" value="1"/>
</dbReference>
<dbReference type="InterPro" id="IPR040634">
    <property type="entry name" value="Arg_decarb_HB"/>
</dbReference>
<evidence type="ECO:0000259" key="17">
    <source>
        <dbReference type="Pfam" id="PF02784"/>
    </source>
</evidence>
<dbReference type="NCBIfam" id="NF003763">
    <property type="entry name" value="PRK05354.1"/>
    <property type="match status" value="1"/>
</dbReference>
<dbReference type="InterPro" id="IPR029066">
    <property type="entry name" value="PLP-binding_barrel"/>
</dbReference>
<evidence type="ECO:0000256" key="1">
    <source>
        <dbReference type="ARBA" id="ARBA00001933"/>
    </source>
</evidence>
<dbReference type="AlphaFoldDB" id="A0A2Z2NMV6"/>
<evidence type="ECO:0000256" key="12">
    <source>
        <dbReference type="ARBA" id="ARBA00023239"/>
    </source>
</evidence>
<dbReference type="Gene3D" id="1.20.58.930">
    <property type="match status" value="1"/>
</dbReference>
<dbReference type="PIRSF" id="PIRSF001336">
    <property type="entry name" value="Arg_decrbxlase"/>
    <property type="match status" value="1"/>
</dbReference>
<evidence type="ECO:0000256" key="7">
    <source>
        <dbReference type="ARBA" id="ARBA00022793"/>
    </source>
</evidence>
<dbReference type="GO" id="GO:0008295">
    <property type="term" value="P:spermidine biosynthetic process"/>
    <property type="evidence" value="ECO:0007669"/>
    <property type="project" value="UniProtKB-UniRule"/>
</dbReference>
<evidence type="ECO:0000259" key="19">
    <source>
        <dbReference type="Pfam" id="PF17944"/>
    </source>
</evidence>
<keyword evidence="12 20" id="KW-0456">Lyase</keyword>
<comment type="similarity">
    <text evidence="4">Belongs to the Orn/Lys/Arg decarboxylase class-II family. SpeA subfamily.</text>
</comment>
<dbReference type="Pfam" id="PF17810">
    <property type="entry name" value="Arg_decarb_HB"/>
    <property type="match status" value="1"/>
</dbReference>
<dbReference type="GO" id="GO:0008792">
    <property type="term" value="F:arginine decarboxylase activity"/>
    <property type="evidence" value="ECO:0007669"/>
    <property type="project" value="UniProtKB-UniRule"/>
</dbReference>
<dbReference type="NCBIfam" id="TIGR01273">
    <property type="entry name" value="speA"/>
    <property type="match status" value="1"/>
</dbReference>
<evidence type="ECO:0000256" key="4">
    <source>
        <dbReference type="ARBA" id="ARBA00008357"/>
    </source>
</evidence>
<keyword evidence="10" id="KW-0745">Spermidine biosynthesis</keyword>
<dbReference type="EC" id="4.1.1.19" evidence="5 13"/>
<dbReference type="PRINTS" id="PR01180">
    <property type="entry name" value="ARGDCRBXLASE"/>
</dbReference>
<dbReference type="InterPro" id="IPR002985">
    <property type="entry name" value="Arg_decrbxlase"/>
</dbReference>
<evidence type="ECO:0000256" key="13">
    <source>
        <dbReference type="NCBIfam" id="TIGR01273"/>
    </source>
</evidence>
<dbReference type="Pfam" id="PF02784">
    <property type="entry name" value="Orn_Arg_deC_N"/>
    <property type="match status" value="1"/>
</dbReference>
<accession>A0A2Z2NMV6</accession>
<feature type="domain" description="Arginine decarboxylase helical bundle" evidence="18">
    <location>
        <begin position="400"/>
        <end position="477"/>
    </location>
</feature>
<evidence type="ECO:0000313" key="20">
    <source>
        <dbReference type="EMBL" id="ASJ72716.1"/>
    </source>
</evidence>
<dbReference type="EMBL" id="CP018632">
    <property type="protein sequence ID" value="ASJ72716.1"/>
    <property type="molecule type" value="Genomic_DNA"/>
</dbReference>
<dbReference type="Pfam" id="PF17944">
    <property type="entry name" value="Arg_decarbox_C"/>
    <property type="match status" value="1"/>
</dbReference>
<dbReference type="InterPro" id="IPR000183">
    <property type="entry name" value="Orn/DAP/Arg_de-COase"/>
</dbReference>
<feature type="compositionally biased region" description="Low complexity" evidence="16">
    <location>
        <begin position="371"/>
        <end position="396"/>
    </location>
</feature>
<evidence type="ECO:0000256" key="6">
    <source>
        <dbReference type="ARBA" id="ARBA00022723"/>
    </source>
</evidence>
<sequence length="662" mass="74017">MKRPSDNDDTPVWSVAQSAERYGIDEWGAGYFSADKHGHMVVIDPENPDSPRVSLLTVMEGLRERGLEPPVLLRIENILDHRIKVINEAFTRAMKDGGYLNRYRGVFPIKVNQQRHVIEEIARAGSAYNHGFEAGSKAELLIAMASLESHESPIICNGFKDAEFIQLGLYARKLGIDCFFVVENPTEARIIIEQSRALDIKPLIGVRVKLSTRVDGHWQEDSGDRSIFGLSTARLLEVVDLLKEADMLDCLKLLHAHIGSQIPNIMNVRAGVAEACRYYVDLVREGAPMGHMDMGGGLAVDYDGSQSNWTHSMNYKLDEYCADIVDTILEVLNPLDIAHPELITESGRATVAYSSVLLFNILDVTDSNPLPDSSMDAEAPASDSAAADSTESTVSDLNEDPQILRLREVRDSVCPDNLQECFNDANFYREEMRDRFRRGTSTLRAMAMADNTYLQIIERIREELPNVARVPAVLQDLSESTSDIYYGNFSIFQSLPDTWAIEQVFPVLPIHRLNEEPTRTAFIADITCDSDGKIDHFADPSGQSRTLPLHEVRKGEDYFLGVFLVGAYQETLGDLHNLFGDTNVASIRITADGAVQYERELHGDTIADVLSYVEYQPATLLESFRHVAERAVRSGHLTVAERRTIVKSFTESLGGYTYYENI</sequence>
<dbReference type="GO" id="GO:0006527">
    <property type="term" value="P:L-arginine catabolic process"/>
    <property type="evidence" value="ECO:0007669"/>
    <property type="project" value="InterPro"/>
</dbReference>
<dbReference type="PANTHER" id="PTHR43295:SF9">
    <property type="entry name" value="BIOSYNTHETIC ARGININE DECARBOXYLASE"/>
    <property type="match status" value="1"/>
</dbReference>
<comment type="function">
    <text evidence="3">Catalyzes the biosynthesis of agmatine from arginine.</text>
</comment>
<feature type="region of interest" description="Disordered" evidence="16">
    <location>
        <begin position="370"/>
        <end position="398"/>
    </location>
</feature>
<comment type="cofactor">
    <cofactor evidence="1 14">
        <name>pyridoxal 5'-phosphate</name>
        <dbReference type="ChEBI" id="CHEBI:597326"/>
    </cofactor>
</comment>
<dbReference type="KEGG" id="gai:IMCC3135_13140"/>
<keyword evidence="21" id="KW-1185">Reference proteome</keyword>
<organism evidence="20 21">
    <name type="scientific">Granulosicoccus antarcticus IMCC3135</name>
    <dbReference type="NCBI Taxonomy" id="1192854"/>
    <lineage>
        <taxon>Bacteria</taxon>
        <taxon>Pseudomonadati</taxon>
        <taxon>Pseudomonadota</taxon>
        <taxon>Gammaproteobacteria</taxon>
        <taxon>Chromatiales</taxon>
        <taxon>Granulosicoccaceae</taxon>
        <taxon>Granulosicoccus</taxon>
    </lineage>
</organism>
<evidence type="ECO:0000256" key="8">
    <source>
        <dbReference type="ARBA" id="ARBA00022842"/>
    </source>
</evidence>